<name>A0A3E0KYY9_9CHRO</name>
<proteinExistence type="predicted"/>
<evidence type="ECO:0000313" key="2">
    <source>
        <dbReference type="Proteomes" id="UP000256873"/>
    </source>
</evidence>
<sequence length="77" mass="8823">MIVHPKLPQKSPFKMFFKSLKGLLCLKLRIAEMNLSISQFVQNQFGAFRHRGLNKTRLRFFGVSVKILLALSFGGKL</sequence>
<evidence type="ECO:0000313" key="1">
    <source>
        <dbReference type="EMBL" id="REJ40471.1"/>
    </source>
</evidence>
<dbReference type="AlphaFoldDB" id="A0A3E0KYY9"/>
<comment type="caution">
    <text evidence="1">The sequence shown here is derived from an EMBL/GenBank/DDBJ whole genome shotgun (WGS) entry which is preliminary data.</text>
</comment>
<accession>A0A3E0KYY9</accession>
<protein>
    <submittedName>
        <fullName evidence="1">Uncharacterized protein</fullName>
    </submittedName>
</protein>
<organism evidence="1 2">
    <name type="scientific">Microcystis flos-aquae TF09</name>
    <dbReference type="NCBI Taxonomy" id="2060473"/>
    <lineage>
        <taxon>Bacteria</taxon>
        <taxon>Bacillati</taxon>
        <taxon>Cyanobacteriota</taxon>
        <taxon>Cyanophyceae</taxon>
        <taxon>Oscillatoriophycideae</taxon>
        <taxon>Chroococcales</taxon>
        <taxon>Microcystaceae</taxon>
        <taxon>Microcystis</taxon>
    </lineage>
</organism>
<dbReference type="EMBL" id="QQWC01000005">
    <property type="protein sequence ID" value="REJ40471.1"/>
    <property type="molecule type" value="Genomic_DNA"/>
</dbReference>
<gene>
    <name evidence="1" type="ORF">DWQ54_19480</name>
</gene>
<dbReference type="Proteomes" id="UP000256873">
    <property type="component" value="Unassembled WGS sequence"/>
</dbReference>
<reference evidence="1 2" key="1">
    <citation type="submission" date="2017-10" db="EMBL/GenBank/DDBJ databases">
        <title>A large-scale comparative metagenomic study reveals the eutrophication-driven functional interactions in six Microcystis-epibionts communities.</title>
        <authorList>
            <person name="Li Q."/>
            <person name="Lin F."/>
        </authorList>
    </citation>
    <scope>NUCLEOTIDE SEQUENCE [LARGE SCALE GENOMIC DNA]</scope>
    <source>
        <strain evidence="1">TF09</strain>
    </source>
</reference>